<keyword evidence="9" id="KW-0472">Membrane</keyword>
<evidence type="ECO:0000256" key="13">
    <source>
        <dbReference type="ARBA" id="ARBA00043671"/>
    </source>
</evidence>
<comment type="similarity">
    <text evidence="2">Belongs to the histidine acid phosphatase family. MINPP1 subfamily.</text>
</comment>
<evidence type="ECO:0000256" key="9">
    <source>
        <dbReference type="ARBA" id="ARBA00023136"/>
    </source>
</evidence>
<comment type="caution">
    <text evidence="18">The sequence shown here is derived from an EMBL/GenBank/DDBJ whole genome shotgun (WGS) entry which is preliminary data.</text>
</comment>
<keyword evidence="7 17" id="KW-0732">Signal</keyword>
<dbReference type="OrthoDB" id="6509975at2759"/>
<reference evidence="18 19" key="1">
    <citation type="submission" date="2016-03" db="EMBL/GenBank/DDBJ databases">
        <title>EvidentialGene: Evidence-directed Construction of Genes on Genomes.</title>
        <authorList>
            <person name="Gilbert D.G."/>
            <person name="Choi J.-H."/>
            <person name="Mockaitis K."/>
            <person name="Colbourne J."/>
            <person name="Pfrender M."/>
        </authorList>
    </citation>
    <scope>NUCLEOTIDE SEQUENCE [LARGE SCALE GENOMIC DNA]</scope>
    <source>
        <strain evidence="18 19">Xinb3</strain>
        <tissue evidence="18">Complete organism</tissue>
    </source>
</reference>
<evidence type="ECO:0000256" key="10">
    <source>
        <dbReference type="ARBA" id="ARBA00023180"/>
    </source>
</evidence>
<dbReference type="SUPFAM" id="SSF53254">
    <property type="entry name" value="Phosphoglycerate mutase-like"/>
    <property type="match status" value="1"/>
</dbReference>
<evidence type="ECO:0000256" key="7">
    <source>
        <dbReference type="ARBA" id="ARBA00022729"/>
    </source>
</evidence>
<dbReference type="EMBL" id="LRGB01001036">
    <property type="protein sequence ID" value="KZS13773.1"/>
    <property type="molecule type" value="Genomic_DNA"/>
</dbReference>
<dbReference type="Gene3D" id="3.40.50.1240">
    <property type="entry name" value="Phosphoglycerate mutase-like"/>
    <property type="match status" value="1"/>
</dbReference>
<comment type="catalytic activity">
    <reaction evidence="15">
        <text>(2R)-2,3-bisphosphoglycerate + H2O = (2R)-2-phosphoglycerate + phosphate</text>
        <dbReference type="Rhea" id="RHEA:27381"/>
        <dbReference type="ChEBI" id="CHEBI:15377"/>
        <dbReference type="ChEBI" id="CHEBI:43474"/>
        <dbReference type="ChEBI" id="CHEBI:58248"/>
        <dbReference type="ChEBI" id="CHEBI:58289"/>
        <dbReference type="EC" id="3.1.3.80"/>
    </reaction>
    <physiologicalReaction direction="left-to-right" evidence="15">
        <dbReference type="Rhea" id="RHEA:27382"/>
    </physiologicalReaction>
</comment>
<evidence type="ECO:0000256" key="11">
    <source>
        <dbReference type="ARBA" id="ARBA00031642"/>
    </source>
</evidence>
<dbReference type="AlphaFoldDB" id="A0A164X172"/>
<feature type="chain" id="PRO_5007854246" description="Multiple inositol polyphosphate phosphatase 1" evidence="17">
    <location>
        <begin position="22"/>
        <end position="465"/>
    </location>
</feature>
<protein>
    <recommendedName>
        <fullName evidence="5">Multiple inositol polyphosphate phosphatase 1</fullName>
        <ecNumber evidence="4">3.1.3.62</ecNumber>
        <ecNumber evidence="3">3.1.3.80</ecNumber>
    </recommendedName>
    <alternativeName>
        <fullName evidence="11">2,3-bisphosphoglycerate 3-phosphatase</fullName>
    </alternativeName>
</protein>
<dbReference type="GO" id="GO:0003993">
    <property type="term" value="F:acid phosphatase activity"/>
    <property type="evidence" value="ECO:0007669"/>
    <property type="project" value="TreeGrafter"/>
</dbReference>
<sequence>MQTTYFLCITLIVCCITFVLSDVNSIRNAEPSLCYDNVDSPYILFSTKTGYRVNQNKDDEEVKVKGCVAKQLWLMSRHGTRNTGTKDMIKMKEKLPLIFKDIKLNHKEGRGSLCEDDINNLEDWEFIANVTEDKFLVREGFLELKGLGRRFQKRFPTLLSKPYVNESYEFQFTDSERTDVSAQAFAKGMFGKKDSSNVYMKKSPKPDNLLRFYRTCDKWLKEVDENPDATIEKKLFEKTPEFLSMIKSVSDRLGFTSLRTLGDIDLMYSMCSFDKAWRPKDLSAWCAVFNENDLQILEYREDLEYFYEDGYGYSINYEQACTPLKHIIENFGQTVQESEVSRPKGFFYFTHSGTILKVLARMGLFEDAVRPTHLNRLDIHKRAWRTSLIDSFASNIAFALFKCSDDYRVTAYFQERPVRLPGCSHELCHFREFVNQYGSLAEKYSLTICYVSHNPICAKCMQSQP</sequence>
<evidence type="ECO:0000256" key="3">
    <source>
        <dbReference type="ARBA" id="ARBA00012976"/>
    </source>
</evidence>
<organism evidence="18 19">
    <name type="scientific">Daphnia magna</name>
    <dbReference type="NCBI Taxonomy" id="35525"/>
    <lineage>
        <taxon>Eukaryota</taxon>
        <taxon>Metazoa</taxon>
        <taxon>Ecdysozoa</taxon>
        <taxon>Arthropoda</taxon>
        <taxon>Crustacea</taxon>
        <taxon>Branchiopoda</taxon>
        <taxon>Diplostraca</taxon>
        <taxon>Cladocera</taxon>
        <taxon>Anomopoda</taxon>
        <taxon>Daphniidae</taxon>
        <taxon>Daphnia</taxon>
    </lineage>
</organism>
<evidence type="ECO:0000256" key="6">
    <source>
        <dbReference type="ARBA" id="ARBA00022475"/>
    </source>
</evidence>
<evidence type="ECO:0000256" key="15">
    <source>
        <dbReference type="ARBA" id="ARBA00043832"/>
    </source>
</evidence>
<feature type="signal peptide" evidence="17">
    <location>
        <begin position="1"/>
        <end position="21"/>
    </location>
</feature>
<keyword evidence="16" id="KW-1015">Disulfide bond</keyword>
<accession>A0A164X172</accession>
<name>A0A164X172_9CRUS</name>
<evidence type="ECO:0000256" key="4">
    <source>
        <dbReference type="ARBA" id="ARBA00013040"/>
    </source>
</evidence>
<dbReference type="InterPro" id="IPR016274">
    <property type="entry name" value="Histidine_acid_Pase_euk"/>
</dbReference>
<dbReference type="Proteomes" id="UP000076858">
    <property type="component" value="Unassembled WGS sequence"/>
</dbReference>
<feature type="disulfide bond" evidence="16">
    <location>
        <begin position="271"/>
        <end position="286"/>
    </location>
</feature>
<dbReference type="PANTHER" id="PTHR20963">
    <property type="entry name" value="MULTIPLE INOSITOL POLYPHOSPHATE PHOSPHATASE-RELATED"/>
    <property type="match status" value="1"/>
</dbReference>
<feature type="disulfide bond" evidence="16">
    <location>
        <begin position="67"/>
        <end position="403"/>
    </location>
</feature>
<dbReference type="Pfam" id="PF00328">
    <property type="entry name" value="His_Phos_2"/>
    <property type="match status" value="1"/>
</dbReference>
<dbReference type="GO" id="GO:0034417">
    <property type="term" value="F:bisphosphoglycerate 3-phosphatase activity"/>
    <property type="evidence" value="ECO:0007669"/>
    <property type="project" value="UniProtKB-EC"/>
</dbReference>
<keyword evidence="19" id="KW-1185">Reference proteome</keyword>
<comment type="subcellular location">
    <subcellularLocation>
        <location evidence="1">Cell membrane</location>
    </subcellularLocation>
</comment>
<comment type="catalytic activity">
    <reaction evidence="12">
        <text>1D-myo-inositol 1,2,5,6-tetrakisphosphate + H2O = 1D-myo-inositol 1,2,6-trisphosphate + phosphate</text>
        <dbReference type="Rhea" id="RHEA:77119"/>
        <dbReference type="ChEBI" id="CHEBI:15377"/>
        <dbReference type="ChEBI" id="CHEBI:43474"/>
        <dbReference type="ChEBI" id="CHEBI:195535"/>
        <dbReference type="ChEBI" id="CHEBI:195537"/>
        <dbReference type="EC" id="3.1.3.62"/>
    </reaction>
    <physiologicalReaction direction="left-to-right" evidence="12">
        <dbReference type="Rhea" id="RHEA:77120"/>
    </physiologicalReaction>
</comment>
<evidence type="ECO:0000256" key="2">
    <source>
        <dbReference type="ARBA" id="ARBA00008422"/>
    </source>
</evidence>
<dbReference type="EC" id="3.1.3.62" evidence="4"/>
<dbReference type="InterPro" id="IPR000560">
    <property type="entry name" value="His_Pase_clade-2"/>
</dbReference>
<evidence type="ECO:0000256" key="12">
    <source>
        <dbReference type="ARBA" id="ARBA00043668"/>
    </source>
</evidence>
<dbReference type="FunFam" id="3.40.50.1240:FF:000014">
    <property type="entry name" value="Multiple inositol polyphosphate phosphatase 1"/>
    <property type="match status" value="1"/>
</dbReference>
<evidence type="ECO:0000313" key="18">
    <source>
        <dbReference type="EMBL" id="KZS13773.1"/>
    </source>
</evidence>
<dbReference type="EC" id="3.1.3.80" evidence="3"/>
<gene>
    <name evidence="18" type="ORF">APZ42_021130</name>
</gene>
<dbReference type="GO" id="GO:0005886">
    <property type="term" value="C:plasma membrane"/>
    <property type="evidence" value="ECO:0007669"/>
    <property type="project" value="UniProtKB-SubCell"/>
</dbReference>
<keyword evidence="8" id="KW-0378">Hydrolase</keyword>
<dbReference type="InterPro" id="IPR029033">
    <property type="entry name" value="His_PPase_superfam"/>
</dbReference>
<evidence type="ECO:0000256" key="8">
    <source>
        <dbReference type="ARBA" id="ARBA00022801"/>
    </source>
</evidence>
<dbReference type="PIRSF" id="PIRSF000894">
    <property type="entry name" value="Acid_phosphatase"/>
    <property type="match status" value="1"/>
</dbReference>
<dbReference type="GO" id="GO:0052745">
    <property type="term" value="F:inositol phosphate phosphatase activity"/>
    <property type="evidence" value="ECO:0007669"/>
    <property type="project" value="TreeGrafter"/>
</dbReference>
<dbReference type="CDD" id="cd07061">
    <property type="entry name" value="HP_HAP_like"/>
    <property type="match status" value="1"/>
</dbReference>
<comment type="catalytic activity">
    <reaction evidence="14">
        <text>1D-myo-inositol hexakisphosphate + H2O = 1D-myo-inositol 1,2,4,5,6-pentakisphosphate + phosphate</text>
        <dbReference type="Rhea" id="RHEA:16989"/>
        <dbReference type="ChEBI" id="CHEBI:15377"/>
        <dbReference type="ChEBI" id="CHEBI:43474"/>
        <dbReference type="ChEBI" id="CHEBI:57798"/>
        <dbReference type="ChEBI" id="CHEBI:58130"/>
        <dbReference type="EC" id="3.1.3.62"/>
    </reaction>
    <physiologicalReaction direction="left-to-right" evidence="14">
        <dbReference type="Rhea" id="RHEA:16990"/>
    </physiologicalReaction>
</comment>
<proteinExistence type="inferred from homology"/>
<evidence type="ECO:0000256" key="5">
    <source>
        <dbReference type="ARBA" id="ARBA00018097"/>
    </source>
</evidence>
<keyword evidence="10" id="KW-0325">Glycoprotein</keyword>
<evidence type="ECO:0000313" key="19">
    <source>
        <dbReference type="Proteomes" id="UP000076858"/>
    </source>
</evidence>
<dbReference type="STRING" id="35525.A0A164X172"/>
<feature type="disulfide bond" evidence="16">
    <location>
        <begin position="423"/>
        <end position="428"/>
    </location>
</feature>
<evidence type="ECO:0000256" key="17">
    <source>
        <dbReference type="SAM" id="SignalP"/>
    </source>
</evidence>
<keyword evidence="6" id="KW-1003">Cell membrane</keyword>
<evidence type="ECO:0000256" key="16">
    <source>
        <dbReference type="PIRSR" id="PIRSR000894-2"/>
    </source>
</evidence>
<dbReference type="PANTHER" id="PTHR20963:SF8">
    <property type="entry name" value="MULTIPLE INOSITOL POLYPHOSPHATE PHOSPHATASE 1"/>
    <property type="match status" value="1"/>
</dbReference>
<evidence type="ECO:0000256" key="14">
    <source>
        <dbReference type="ARBA" id="ARBA00043691"/>
    </source>
</evidence>
<evidence type="ECO:0000256" key="1">
    <source>
        <dbReference type="ARBA" id="ARBA00004236"/>
    </source>
</evidence>
<comment type="catalytic activity">
    <reaction evidence="13">
        <text>1D-myo-inositol 1,2,4,5,6-pentakisphosphate + H2O = 1D-myo-inositol 1,2,5,6-tetrakisphosphate + phosphate</text>
        <dbReference type="Rhea" id="RHEA:77115"/>
        <dbReference type="ChEBI" id="CHEBI:15377"/>
        <dbReference type="ChEBI" id="CHEBI:43474"/>
        <dbReference type="ChEBI" id="CHEBI:57798"/>
        <dbReference type="ChEBI" id="CHEBI:195535"/>
        <dbReference type="EC" id="3.1.3.62"/>
    </reaction>
    <physiologicalReaction direction="left-to-right" evidence="13">
        <dbReference type="Rhea" id="RHEA:77116"/>
    </physiologicalReaction>
</comment>